<dbReference type="InterPro" id="IPR025665">
    <property type="entry name" value="Beta-barrel_OMP_2"/>
</dbReference>
<dbReference type="SUPFAM" id="SSF56925">
    <property type="entry name" value="OMPA-like"/>
    <property type="match status" value="1"/>
</dbReference>
<gene>
    <name evidence="4" type="ORF">E0486_10780</name>
</gene>
<dbReference type="Proteomes" id="UP000295164">
    <property type="component" value="Unassembled WGS sequence"/>
</dbReference>
<evidence type="ECO:0000259" key="3">
    <source>
        <dbReference type="Pfam" id="PF13568"/>
    </source>
</evidence>
<comment type="caution">
    <text evidence="4">The sequence shown here is derived from an EMBL/GenBank/DDBJ whole genome shotgun (WGS) entry which is preliminary data.</text>
</comment>
<dbReference type="Pfam" id="PF13568">
    <property type="entry name" value="OMP_b-brl_2"/>
    <property type="match status" value="1"/>
</dbReference>
<feature type="domain" description="Outer membrane protein beta-barrel" evidence="3">
    <location>
        <begin position="291"/>
        <end position="448"/>
    </location>
</feature>
<organism evidence="4 5">
    <name type="scientific">Flaviaesturariibacter aridisoli</name>
    <dbReference type="NCBI Taxonomy" id="2545761"/>
    <lineage>
        <taxon>Bacteria</taxon>
        <taxon>Pseudomonadati</taxon>
        <taxon>Bacteroidota</taxon>
        <taxon>Chitinophagia</taxon>
        <taxon>Chitinophagales</taxon>
        <taxon>Chitinophagaceae</taxon>
        <taxon>Flaviaestuariibacter</taxon>
    </lineage>
</organism>
<evidence type="ECO:0000313" key="5">
    <source>
        <dbReference type="Proteomes" id="UP000295164"/>
    </source>
</evidence>
<keyword evidence="5" id="KW-1185">Reference proteome</keyword>
<accession>A0A4R4DYK9</accession>
<reference evidence="4 5" key="1">
    <citation type="submission" date="2019-03" db="EMBL/GenBank/DDBJ databases">
        <authorList>
            <person name="Kim M.K.M."/>
        </authorList>
    </citation>
    <scope>NUCLEOTIDE SEQUENCE [LARGE SCALE GENOMIC DNA]</scope>
    <source>
        <strain evidence="4 5">17J68-15</strain>
    </source>
</reference>
<proteinExistence type="predicted"/>
<keyword evidence="2" id="KW-0472">Membrane</keyword>
<keyword evidence="2" id="KW-1133">Transmembrane helix</keyword>
<evidence type="ECO:0000256" key="2">
    <source>
        <dbReference type="SAM" id="Phobius"/>
    </source>
</evidence>
<evidence type="ECO:0000256" key="1">
    <source>
        <dbReference type="SAM" id="MobiDB-lite"/>
    </source>
</evidence>
<dbReference type="AlphaFoldDB" id="A0A4R4DYK9"/>
<name>A0A4R4DYK9_9BACT</name>
<feature type="transmembrane region" description="Helical" evidence="2">
    <location>
        <begin position="49"/>
        <end position="66"/>
    </location>
</feature>
<keyword evidence="2" id="KW-0812">Transmembrane</keyword>
<dbReference type="Gene3D" id="2.40.160.20">
    <property type="match status" value="1"/>
</dbReference>
<dbReference type="OrthoDB" id="1523584at2"/>
<dbReference type="InterPro" id="IPR011250">
    <property type="entry name" value="OMP/PagP_B-barrel"/>
</dbReference>
<sequence length="487" mass="52684">MQSVNDDMDELWRKAGNEYPLNTGGADWDKLAARLGLPPEEPKRKDRRYLWLLLLLLVPVVCIRPLPLGMGTASDHESAGPKSATGTGAHNDPQDIPVTTAAPGQGGAPVQTPDAVAGQTTPSRQHDAATGDVPAPNAGASSTTRDSAPDQPGAVLRVDRRNTDGRNAVASATSAAATGTRTQQRPRVRRQTAATNPPMAGSARQASRHSGNAPVPVRSNVAIGDPVPVDSTSLVKSDVPPAEVPVVVPPIVTAPVPTKDSAAIQRPMVPAVSDSVPNTPAPKKQPSQRRSHFYAGIVGGTGFTTIKRQKSPGPGYDIGIAVGYQPNRHLAIEAEVLWSRKQYFSHGKYLKNDLSYLPAYSYVRAVNGDCRMIEIPLTLQYHFAFRKKGNWFAAAGFSSYLMKREEYGYDVKNLMTTYEGHYDTTLRNATRDWMALLQVSAGYRFELRRRYSLRVEPYVQLPVGDAGAGRLPLTSYGLRVALLKSLF</sequence>
<dbReference type="EMBL" id="SKFH01000015">
    <property type="protein sequence ID" value="TCZ70616.1"/>
    <property type="molecule type" value="Genomic_DNA"/>
</dbReference>
<dbReference type="RefSeq" id="WP_131852185.1">
    <property type="nucleotide sequence ID" value="NZ_SKFH01000015.1"/>
</dbReference>
<feature type="compositionally biased region" description="Low complexity" evidence="1">
    <location>
        <begin position="168"/>
        <end position="183"/>
    </location>
</feature>
<protein>
    <submittedName>
        <fullName evidence="4">PorT family protein</fullName>
    </submittedName>
</protein>
<evidence type="ECO:0000313" key="4">
    <source>
        <dbReference type="EMBL" id="TCZ70616.1"/>
    </source>
</evidence>
<feature type="region of interest" description="Disordered" evidence="1">
    <location>
        <begin position="72"/>
        <end position="223"/>
    </location>
</feature>